<protein>
    <recommendedName>
        <fullName evidence="3">Retrovirus-related Pol polyprotein from transposon RE1</fullName>
    </recommendedName>
</protein>
<evidence type="ECO:0008006" key="3">
    <source>
        <dbReference type="Google" id="ProtNLM"/>
    </source>
</evidence>
<accession>A0AAV0EX52</accession>
<dbReference type="EMBL" id="CAMAPF010000948">
    <property type="protein sequence ID" value="CAH9127826.1"/>
    <property type="molecule type" value="Genomic_DNA"/>
</dbReference>
<sequence>MENCQETEFPLPRGLKLSIDQGDLLDQPEVYRRIIGRLLYLNVTRPDISYSVQHLSQFLSQPRLPHFQAALHVVKYLKGTINVGLFYPAVSTLTLTAFSDADWVQCQFSCRSLSGYCIFLGDSLVSWKTKKQKTVSKSTAESEYRSMSYTTSEMVWLHELLKDLRVSVPLPIPLHCDNKAAQYIAANPVFHEKTKHLKIDCHYVRDKLLEGFLTTQHISSHMQIADIMTKPLGAQQHKILSSKLGLQYFPP</sequence>
<evidence type="ECO:0000313" key="1">
    <source>
        <dbReference type="EMBL" id="CAH9127826.1"/>
    </source>
</evidence>
<comment type="caution">
    <text evidence="1">The sequence shown here is derived from an EMBL/GenBank/DDBJ whole genome shotgun (WGS) entry which is preliminary data.</text>
</comment>
<keyword evidence="2" id="KW-1185">Reference proteome</keyword>
<name>A0AAV0EX52_9ASTE</name>
<evidence type="ECO:0000313" key="2">
    <source>
        <dbReference type="Proteomes" id="UP001152523"/>
    </source>
</evidence>
<organism evidence="1 2">
    <name type="scientific">Cuscuta epithymum</name>
    <dbReference type="NCBI Taxonomy" id="186058"/>
    <lineage>
        <taxon>Eukaryota</taxon>
        <taxon>Viridiplantae</taxon>
        <taxon>Streptophyta</taxon>
        <taxon>Embryophyta</taxon>
        <taxon>Tracheophyta</taxon>
        <taxon>Spermatophyta</taxon>
        <taxon>Magnoliopsida</taxon>
        <taxon>eudicotyledons</taxon>
        <taxon>Gunneridae</taxon>
        <taxon>Pentapetalae</taxon>
        <taxon>asterids</taxon>
        <taxon>lamiids</taxon>
        <taxon>Solanales</taxon>
        <taxon>Convolvulaceae</taxon>
        <taxon>Cuscuteae</taxon>
        <taxon>Cuscuta</taxon>
        <taxon>Cuscuta subgen. Cuscuta</taxon>
    </lineage>
</organism>
<gene>
    <name evidence="1" type="ORF">CEPIT_LOCUS28624</name>
</gene>
<proteinExistence type="predicted"/>
<dbReference type="AlphaFoldDB" id="A0AAV0EX52"/>
<dbReference type="InterPro" id="IPR043502">
    <property type="entry name" value="DNA/RNA_pol_sf"/>
</dbReference>
<dbReference type="SUPFAM" id="SSF56672">
    <property type="entry name" value="DNA/RNA polymerases"/>
    <property type="match status" value="1"/>
</dbReference>
<reference evidence="1" key="1">
    <citation type="submission" date="2022-07" db="EMBL/GenBank/DDBJ databases">
        <authorList>
            <person name="Macas J."/>
            <person name="Novak P."/>
            <person name="Neumann P."/>
        </authorList>
    </citation>
    <scope>NUCLEOTIDE SEQUENCE</scope>
</reference>
<dbReference type="Proteomes" id="UP001152523">
    <property type="component" value="Unassembled WGS sequence"/>
</dbReference>
<dbReference type="CDD" id="cd09272">
    <property type="entry name" value="RNase_HI_RT_Ty1"/>
    <property type="match status" value="1"/>
</dbReference>
<dbReference type="PANTHER" id="PTHR11439">
    <property type="entry name" value="GAG-POL-RELATED RETROTRANSPOSON"/>
    <property type="match status" value="1"/>
</dbReference>
<dbReference type="PANTHER" id="PTHR11439:SF522">
    <property type="entry name" value="REVERSE TRANSCRIPTASE TY1_COPIA-TYPE DOMAIN-CONTAINING PROTEIN"/>
    <property type="match status" value="1"/>
</dbReference>